<sequence>MDSFSKTTLTRSSTIWNCARVFSFRVFRGRDEGDTCGCCFQKLVSMWFLIISVLVLVPCSYGSTLPVSTPAHYTNEWSHNQDSISYNYNNPSSNYRSGSVVSIPTYPVQRQQYINSFQATKSNHDHNQPEERVPILPEPKPRTDELTEKLGFSLPSLSSLLPTSILNLPQQSSDSENQIEADGNNGSPYLDDSELRQNPLPSQGSDNPGFTQEEQPNFEENGPYDSESSSTGSGLLSRIRNVLPFGKGFISGLLNNPDSNVENEGNEDGSVSGGVENGPNININQGPSAPNDSPLSDPNQVSITNEEDPDSGNSDSGDTSQAFPNPLRAMLNLLNLRPPALSDNKQSLDLPDLGSTNPLAQSGGDGDSTDSPITALQSLVDGAGDGVVGTGMSLLSAVTSAIGITSTNATWFILLGLALGPVIGTAIAASVIAIVYASIYIPAAAIRNEGLNGEFYVLTLKRLYEVLGIPDPLDELFDFGKRSYDGRALVRNDPSRKLAFLAGTAHDSEECMERAFCELVGRKLTGKQEGKRKWIAKGITWVADNILKNEKYLRSYSSSEIVRIGRLLLEAMSTGISSGTTTRLKRNTMAGNNTTESVSPDPVNGRKQNPCTKYVCDPLKSLRALFTKKKLDALTKPFKNNK</sequence>
<reference evidence="3 4" key="1">
    <citation type="submission" date="2024-08" db="EMBL/GenBank/DDBJ databases">
        <authorList>
            <person name="Cucini C."/>
            <person name="Frati F."/>
        </authorList>
    </citation>
    <scope>NUCLEOTIDE SEQUENCE [LARGE SCALE GENOMIC DNA]</scope>
</reference>
<feature type="region of interest" description="Disordered" evidence="1">
    <location>
        <begin position="586"/>
        <end position="607"/>
    </location>
</feature>
<evidence type="ECO:0000256" key="1">
    <source>
        <dbReference type="SAM" id="MobiDB-lite"/>
    </source>
</evidence>
<gene>
    <name evidence="3" type="ORF">ODALV1_LOCUS20220</name>
</gene>
<feature type="compositionally biased region" description="Polar residues" evidence="1">
    <location>
        <begin position="279"/>
        <end position="304"/>
    </location>
</feature>
<feature type="compositionally biased region" description="Basic and acidic residues" evidence="1">
    <location>
        <begin position="122"/>
        <end position="143"/>
    </location>
</feature>
<feature type="compositionally biased region" description="Polar residues" evidence="1">
    <location>
        <begin position="311"/>
        <end position="323"/>
    </location>
</feature>
<evidence type="ECO:0000256" key="2">
    <source>
        <dbReference type="SAM" id="Phobius"/>
    </source>
</evidence>
<feature type="region of interest" description="Disordered" evidence="1">
    <location>
        <begin position="342"/>
        <end position="373"/>
    </location>
</feature>
<evidence type="ECO:0000313" key="4">
    <source>
        <dbReference type="Proteomes" id="UP001642540"/>
    </source>
</evidence>
<feature type="compositionally biased region" description="Polar residues" evidence="1">
    <location>
        <begin position="199"/>
        <end position="215"/>
    </location>
</feature>
<keyword evidence="2" id="KW-1133">Transmembrane helix</keyword>
<accession>A0ABP1R9G3</accession>
<keyword evidence="4" id="KW-1185">Reference proteome</keyword>
<feature type="region of interest" description="Disordered" evidence="1">
    <location>
        <begin position="121"/>
        <end position="143"/>
    </location>
</feature>
<protein>
    <submittedName>
        <fullName evidence="3">Uncharacterized protein</fullName>
    </submittedName>
</protein>
<name>A0ABP1R9G3_9HEXA</name>
<feature type="transmembrane region" description="Helical" evidence="2">
    <location>
        <begin position="411"/>
        <end position="437"/>
    </location>
</feature>
<keyword evidence="2" id="KW-0472">Membrane</keyword>
<feature type="compositionally biased region" description="Polar residues" evidence="1">
    <location>
        <begin position="589"/>
        <end position="598"/>
    </location>
</feature>
<dbReference type="EMBL" id="CAXLJM020000068">
    <property type="protein sequence ID" value="CAL8123505.1"/>
    <property type="molecule type" value="Genomic_DNA"/>
</dbReference>
<feature type="region of interest" description="Disordered" evidence="1">
    <location>
        <begin position="168"/>
        <end position="234"/>
    </location>
</feature>
<organism evidence="3 4">
    <name type="scientific">Orchesella dallaii</name>
    <dbReference type="NCBI Taxonomy" id="48710"/>
    <lineage>
        <taxon>Eukaryota</taxon>
        <taxon>Metazoa</taxon>
        <taxon>Ecdysozoa</taxon>
        <taxon>Arthropoda</taxon>
        <taxon>Hexapoda</taxon>
        <taxon>Collembola</taxon>
        <taxon>Entomobryomorpha</taxon>
        <taxon>Entomobryoidea</taxon>
        <taxon>Orchesellidae</taxon>
        <taxon>Orchesellinae</taxon>
        <taxon>Orchesella</taxon>
    </lineage>
</organism>
<comment type="caution">
    <text evidence="3">The sequence shown here is derived from an EMBL/GenBank/DDBJ whole genome shotgun (WGS) entry which is preliminary data.</text>
</comment>
<feature type="region of interest" description="Disordered" evidence="1">
    <location>
        <begin position="258"/>
        <end position="324"/>
    </location>
</feature>
<dbReference type="Proteomes" id="UP001642540">
    <property type="component" value="Unassembled WGS sequence"/>
</dbReference>
<proteinExistence type="predicted"/>
<keyword evidence="2" id="KW-0812">Transmembrane</keyword>
<evidence type="ECO:0000313" key="3">
    <source>
        <dbReference type="EMBL" id="CAL8123505.1"/>
    </source>
</evidence>